<evidence type="ECO:0000256" key="1">
    <source>
        <dbReference type="ARBA" id="ARBA00022475"/>
    </source>
</evidence>
<evidence type="ECO:0000256" key="4">
    <source>
        <dbReference type="ARBA" id="ARBA00023136"/>
    </source>
</evidence>
<keyword evidence="2 5" id="KW-0812">Transmembrane</keyword>
<dbReference type="PANTHER" id="PTHR22550:SF5">
    <property type="entry name" value="LEUCINE ZIPPER PROTEIN 4"/>
    <property type="match status" value="1"/>
</dbReference>
<dbReference type="RefSeq" id="WP_193151425.1">
    <property type="nucleotide sequence ID" value="NZ_CP041235.1"/>
</dbReference>
<keyword evidence="3 5" id="KW-1133">Transmembrane helix</keyword>
<gene>
    <name evidence="7" type="ORF">FJR45_03805</name>
</gene>
<evidence type="ECO:0000313" key="7">
    <source>
        <dbReference type="EMBL" id="QOP43118.1"/>
    </source>
</evidence>
<feature type="transmembrane region" description="Helical" evidence="5">
    <location>
        <begin position="12"/>
        <end position="30"/>
    </location>
</feature>
<keyword evidence="4 5" id="KW-0472">Membrane</keyword>
<feature type="transmembrane region" description="Helical" evidence="5">
    <location>
        <begin position="51"/>
        <end position="71"/>
    </location>
</feature>
<feature type="transmembrane region" description="Helical" evidence="5">
    <location>
        <begin position="283"/>
        <end position="302"/>
    </location>
</feature>
<keyword evidence="8" id="KW-1185">Reference proteome</keyword>
<organism evidence="7 8">
    <name type="scientific">Sulfurimonas sediminis</name>
    <dbReference type="NCBI Taxonomy" id="2590020"/>
    <lineage>
        <taxon>Bacteria</taxon>
        <taxon>Pseudomonadati</taxon>
        <taxon>Campylobacterota</taxon>
        <taxon>Epsilonproteobacteria</taxon>
        <taxon>Campylobacterales</taxon>
        <taxon>Sulfurimonadaceae</taxon>
        <taxon>Sulfurimonas</taxon>
    </lineage>
</organism>
<dbReference type="InterPro" id="IPR050768">
    <property type="entry name" value="UPF0353/GerABKA_families"/>
</dbReference>
<dbReference type="InterPro" id="IPR036465">
    <property type="entry name" value="vWFA_dom_sf"/>
</dbReference>
<feature type="domain" description="VWFA" evidence="6">
    <location>
        <begin position="85"/>
        <end position="265"/>
    </location>
</feature>
<proteinExistence type="predicted"/>
<evidence type="ECO:0000259" key="6">
    <source>
        <dbReference type="PROSITE" id="PS50234"/>
    </source>
</evidence>
<reference evidence="7 8" key="1">
    <citation type="submission" date="2019-06" db="EMBL/GenBank/DDBJ databases">
        <title>Sulfurimonas gotlandica sp. nov., a chemoautotrophic and psychrotolerant epsilonproteobacterium isolated from a pelagic redoxcline, and an emended description of the genus Sulfurimonas.</title>
        <authorList>
            <person name="Wang S."/>
            <person name="Jiang L."/>
            <person name="Shao Z."/>
        </authorList>
    </citation>
    <scope>NUCLEOTIDE SEQUENCE [LARGE SCALE GENOMIC DNA]</scope>
    <source>
        <strain evidence="7 8">S2-6</strain>
    </source>
</reference>
<dbReference type="InterPro" id="IPR002035">
    <property type="entry name" value="VWF_A"/>
</dbReference>
<dbReference type="Proteomes" id="UP000593719">
    <property type="component" value="Chromosome"/>
</dbReference>
<dbReference type="SUPFAM" id="SSF53300">
    <property type="entry name" value="vWA-like"/>
    <property type="match status" value="1"/>
</dbReference>
<sequence>MFDGIYFEFPKLLFIIFFFIACETLCKMKLSSIYFPHASQFMKSNVSASKLLFFLKWLTIVMMILALMSPVKDEPYELKPKHGHEIALVLDASGSMKERGFDPLNPAASRFDVVKSIVRDFINKRENDNMGLVVFGSYSFIASPLTYDKHILSRIVAQLEVGMAGKYTALYEALAQGVNLLKMSKAKSKVAILLTDGYSTAGVDKIPLDVALDIAKKEGVKVYPIGIGAPDEYNRAVLMKIAKETGGVAFGAANASQLKEVYEKIDELEKSEIKNETFSYKNYYYFYPLFIALLSLLLYVYLRNKRGSVI</sequence>
<dbReference type="SMART" id="SM00327">
    <property type="entry name" value="VWA"/>
    <property type="match status" value="1"/>
</dbReference>
<name>A0A7M1B336_9BACT</name>
<dbReference type="KEGG" id="ssei:FJR45_03805"/>
<keyword evidence="1" id="KW-1003">Cell membrane</keyword>
<dbReference type="Gene3D" id="3.40.50.410">
    <property type="entry name" value="von Willebrand factor, type A domain"/>
    <property type="match status" value="1"/>
</dbReference>
<dbReference type="EMBL" id="CP041235">
    <property type="protein sequence ID" value="QOP43118.1"/>
    <property type="molecule type" value="Genomic_DNA"/>
</dbReference>
<dbReference type="AlphaFoldDB" id="A0A7M1B336"/>
<dbReference type="PROSITE" id="PS50234">
    <property type="entry name" value="VWFA"/>
    <property type="match status" value="1"/>
</dbReference>
<dbReference type="Pfam" id="PF00092">
    <property type="entry name" value="VWA"/>
    <property type="match status" value="1"/>
</dbReference>
<evidence type="ECO:0000256" key="5">
    <source>
        <dbReference type="SAM" id="Phobius"/>
    </source>
</evidence>
<dbReference type="PANTHER" id="PTHR22550">
    <property type="entry name" value="SPORE GERMINATION PROTEIN"/>
    <property type="match status" value="1"/>
</dbReference>
<evidence type="ECO:0000313" key="8">
    <source>
        <dbReference type="Proteomes" id="UP000593719"/>
    </source>
</evidence>
<evidence type="ECO:0000256" key="3">
    <source>
        <dbReference type="ARBA" id="ARBA00022989"/>
    </source>
</evidence>
<protein>
    <submittedName>
        <fullName evidence="7">VWA domain-containing protein</fullName>
    </submittedName>
</protein>
<evidence type="ECO:0000256" key="2">
    <source>
        <dbReference type="ARBA" id="ARBA00022692"/>
    </source>
</evidence>
<accession>A0A7M1B336</accession>